<evidence type="ECO:0000313" key="3">
    <source>
        <dbReference type="Proteomes" id="UP000001219"/>
    </source>
</evidence>
<dbReference type="InterPro" id="IPR029021">
    <property type="entry name" value="Prot-tyrosine_phosphatase-like"/>
</dbReference>
<dbReference type="HOGENOM" id="CLU_057546_0_0_11"/>
<comment type="similarity">
    <text evidence="1">Belongs to the protein-tyrosine phosphatase family.</text>
</comment>
<keyword evidence="3" id="KW-1185">Reference proteome</keyword>
<dbReference type="PANTHER" id="PTHR31126">
    <property type="entry name" value="TYROSINE-PROTEIN PHOSPHATASE"/>
    <property type="match status" value="1"/>
</dbReference>
<organism evidence="2 3">
    <name type="scientific">Gordonia bronchialis (strain ATCC 25592 / DSM 43247 / BCRC 13721 / JCM 3198 / KCTC 3076 / NBRC 16047 / NCTC 10667)</name>
    <name type="common">Rhodococcus bronchialis</name>
    <dbReference type="NCBI Taxonomy" id="526226"/>
    <lineage>
        <taxon>Bacteria</taxon>
        <taxon>Bacillati</taxon>
        <taxon>Actinomycetota</taxon>
        <taxon>Actinomycetes</taxon>
        <taxon>Mycobacteriales</taxon>
        <taxon>Gordoniaceae</taxon>
        <taxon>Gordonia</taxon>
    </lineage>
</organism>
<sequence length="269" mass="28682">MTPTPGQSIALPTLPKLRDLGGWPTTDGSQVRSGVLYRSTDLSRLDDADRQTLTDLGLRTIYDLRTLAERTGAPDIAIDGATEVAVDVLADATTSIPANLGTVLADPAVVAQATDALGDGKAAELIAGTYREIVTLPSALAAYRRFFEGLAGGDPGPVLFHCTTGKDRTGWAAAVLLSLLGVREDDVYQDYLLTNEQLIPALTPLFDDFAAAGGDPDLLRPVLGVDRSYLDAAFDEMRSVYGDVDGYVTDGLGLDTDLRKRLRDLYLHA</sequence>
<dbReference type="EMBL" id="CP001802">
    <property type="protein sequence ID" value="ACY20035.1"/>
    <property type="molecule type" value="Genomic_DNA"/>
</dbReference>
<dbReference type="InterPro" id="IPR016130">
    <property type="entry name" value="Tyr_Pase_AS"/>
</dbReference>
<dbReference type="PANTHER" id="PTHR31126:SF1">
    <property type="entry name" value="TYROSINE SPECIFIC PROTEIN PHOSPHATASES DOMAIN-CONTAINING PROTEIN"/>
    <property type="match status" value="1"/>
</dbReference>
<dbReference type="Proteomes" id="UP000001219">
    <property type="component" value="Chromosome"/>
</dbReference>
<dbReference type="GO" id="GO:0004721">
    <property type="term" value="F:phosphoprotein phosphatase activity"/>
    <property type="evidence" value="ECO:0007669"/>
    <property type="project" value="InterPro"/>
</dbReference>
<dbReference type="OrthoDB" id="1188001at2"/>
<dbReference type="Gene3D" id="3.90.190.10">
    <property type="entry name" value="Protein tyrosine phosphatase superfamily"/>
    <property type="match status" value="1"/>
</dbReference>
<dbReference type="PROSITE" id="PS00383">
    <property type="entry name" value="TYR_PHOSPHATASE_1"/>
    <property type="match status" value="1"/>
</dbReference>
<reference evidence="3" key="1">
    <citation type="submission" date="2009-10" db="EMBL/GenBank/DDBJ databases">
        <title>The complete chromosome of Gordonia bronchialis DSM 43247.</title>
        <authorList>
            <consortium name="US DOE Joint Genome Institute (JGI-PGF)"/>
            <person name="Lucas S."/>
            <person name="Copeland A."/>
            <person name="Lapidus A."/>
            <person name="Glavina del Rio T."/>
            <person name="Dalin E."/>
            <person name="Tice H."/>
            <person name="Bruce D."/>
            <person name="Goodwin L."/>
            <person name="Pitluck S."/>
            <person name="Kyrpides N."/>
            <person name="Mavromatis K."/>
            <person name="Ivanova N."/>
            <person name="Ovchinnikova G."/>
            <person name="Saunders E."/>
            <person name="Brettin T."/>
            <person name="Detter J.C."/>
            <person name="Han C."/>
            <person name="Larimer F."/>
            <person name="Land M."/>
            <person name="Hauser L."/>
            <person name="Markowitz V."/>
            <person name="Cheng J.-F."/>
            <person name="Hugenholtz P."/>
            <person name="Woyke T."/>
            <person name="Wu D."/>
            <person name="Jando M."/>
            <person name="Schneider S."/>
            <person name="Goeker M."/>
            <person name="Klenk H.-P."/>
            <person name="Eisen J.A."/>
        </authorList>
    </citation>
    <scope>NUCLEOTIDE SEQUENCE [LARGE SCALE GENOMIC DNA]</scope>
    <source>
        <strain evidence="3">ATCC 25592 / DSM 43247 / BCRC 13721 / JCM 3198 / KCTC 3076 / NBRC 16047 / NCTC 10667</strain>
    </source>
</reference>
<evidence type="ECO:0000313" key="2">
    <source>
        <dbReference type="EMBL" id="ACY20035.1"/>
    </source>
</evidence>
<name>D0L2R0_GORB4</name>
<dbReference type="InterPro" id="IPR026893">
    <property type="entry name" value="Tyr/Ser_Pase_IphP-type"/>
</dbReference>
<reference evidence="2 3" key="2">
    <citation type="journal article" date="2010" name="Stand. Genomic Sci.">
        <title>Complete genome sequence of Gordonia bronchialis type strain (3410).</title>
        <authorList>
            <person name="Ivanova N."/>
            <person name="Sikorski J."/>
            <person name="Jando M."/>
            <person name="Lapidus A."/>
            <person name="Nolan M."/>
            <person name="Lucas S."/>
            <person name="Del Rio T.G."/>
            <person name="Tice H."/>
            <person name="Copeland A."/>
            <person name="Cheng J.F."/>
            <person name="Chen F."/>
            <person name="Bruce D."/>
            <person name="Goodwin L."/>
            <person name="Pitluck S."/>
            <person name="Mavromatis K."/>
            <person name="Ovchinnikova G."/>
            <person name="Pati A."/>
            <person name="Chen A."/>
            <person name="Palaniappan K."/>
            <person name="Land M."/>
            <person name="Hauser L."/>
            <person name="Chang Y.J."/>
            <person name="Jeffries C.D."/>
            <person name="Chain P."/>
            <person name="Saunders E."/>
            <person name="Han C."/>
            <person name="Detter J.C."/>
            <person name="Brettin T."/>
            <person name="Rohde M."/>
            <person name="Goker M."/>
            <person name="Bristow J."/>
            <person name="Eisen J.A."/>
            <person name="Markowitz V."/>
            <person name="Hugenholtz P."/>
            <person name="Klenk H.P."/>
            <person name="Kyrpides N.C."/>
        </authorList>
    </citation>
    <scope>NUCLEOTIDE SEQUENCE [LARGE SCALE GENOMIC DNA]</scope>
    <source>
        <strain evidence="3">ATCC 25592 / DSM 43247 / BCRC 13721 / JCM 3198 / KCTC 3076 / NBRC 16047 / NCTC 10667</strain>
    </source>
</reference>
<dbReference type="AlphaFoldDB" id="D0L2R0"/>
<accession>D0L2R0</accession>
<protein>
    <submittedName>
        <fullName evidence="2">Protein tyrosine/serine phosphatase</fullName>
    </submittedName>
</protein>
<proteinExistence type="inferred from homology"/>
<dbReference type="STRING" id="526226.Gbro_0718"/>
<dbReference type="Pfam" id="PF13350">
    <property type="entry name" value="Y_phosphatase3"/>
    <property type="match status" value="1"/>
</dbReference>
<dbReference type="eggNOG" id="COG2365">
    <property type="taxonomic scope" value="Bacteria"/>
</dbReference>
<dbReference type="SUPFAM" id="SSF52799">
    <property type="entry name" value="(Phosphotyrosine protein) phosphatases II"/>
    <property type="match status" value="1"/>
</dbReference>
<evidence type="ECO:0000256" key="1">
    <source>
        <dbReference type="ARBA" id="ARBA00009580"/>
    </source>
</evidence>
<dbReference type="KEGG" id="gbr:Gbro_0718"/>
<dbReference type="RefSeq" id="WP_012832621.1">
    <property type="nucleotide sequence ID" value="NC_013441.1"/>
</dbReference>
<gene>
    <name evidence="2" type="ordered locus">Gbro_0718</name>
</gene>